<evidence type="ECO:0000313" key="12">
    <source>
        <dbReference type="RefSeq" id="XP_026496790.1"/>
    </source>
</evidence>
<dbReference type="PANTHER" id="PTHR21137">
    <property type="entry name" value="ODORANT RECEPTOR"/>
    <property type="match status" value="1"/>
</dbReference>
<dbReference type="Proteomes" id="UP001652626">
    <property type="component" value="Chromosome 7"/>
</dbReference>
<keyword evidence="8 10" id="KW-0675">Receptor</keyword>
<feature type="transmembrane region" description="Helical" evidence="10">
    <location>
        <begin position="52"/>
        <end position="78"/>
    </location>
</feature>
<proteinExistence type="inferred from homology"/>
<evidence type="ECO:0000256" key="2">
    <source>
        <dbReference type="ARBA" id="ARBA00022475"/>
    </source>
</evidence>
<feature type="transmembrane region" description="Helical" evidence="10">
    <location>
        <begin position="142"/>
        <end position="172"/>
    </location>
</feature>
<dbReference type="RefSeq" id="XP_026496790.1">
    <property type="nucleotide sequence ID" value="XM_026641005.2"/>
</dbReference>
<dbReference type="GO" id="GO:0004984">
    <property type="term" value="F:olfactory receptor activity"/>
    <property type="evidence" value="ECO:0007669"/>
    <property type="project" value="InterPro"/>
</dbReference>
<dbReference type="PANTHER" id="PTHR21137:SF35">
    <property type="entry name" value="ODORANT RECEPTOR 19A-RELATED"/>
    <property type="match status" value="1"/>
</dbReference>
<comment type="caution">
    <text evidence="10">Lacks conserved residue(s) required for the propagation of feature annotation.</text>
</comment>
<keyword evidence="9 10" id="KW-0807">Transducer</keyword>
<keyword evidence="3 10" id="KW-0716">Sensory transduction</keyword>
<keyword evidence="5 10" id="KW-0552">Olfaction</keyword>
<comment type="similarity">
    <text evidence="10">Belongs to the insect chemoreceptor superfamily. Heteromeric odorant receptor channel (TC 1.A.69) family.</text>
</comment>
<evidence type="ECO:0000256" key="1">
    <source>
        <dbReference type="ARBA" id="ARBA00004651"/>
    </source>
</evidence>
<evidence type="ECO:0000256" key="3">
    <source>
        <dbReference type="ARBA" id="ARBA00022606"/>
    </source>
</evidence>
<evidence type="ECO:0000256" key="8">
    <source>
        <dbReference type="ARBA" id="ARBA00023170"/>
    </source>
</evidence>
<evidence type="ECO:0000256" key="9">
    <source>
        <dbReference type="ARBA" id="ARBA00023224"/>
    </source>
</evidence>
<dbReference type="AlphaFoldDB" id="A0A8B8II70"/>
<keyword evidence="2" id="KW-1003">Cell membrane</keyword>
<dbReference type="GO" id="GO:0005886">
    <property type="term" value="C:plasma membrane"/>
    <property type="evidence" value="ECO:0007669"/>
    <property type="project" value="UniProtKB-SubCell"/>
</dbReference>
<sequence>MVLLKTLKTFFTKDDFDFDSKNIDLYKFHPHIRIFLVFNGIFFNNSESYIRYCWPVLSTMLALVGAAIELMIIHHGIITGDYSFATECFCYFIILTTIPLVYISVLFGRNKIFQLLNSMDRDFLYICRLEPKYRNLFLNGQLLIWQLCIVWFVFAMSIVTMFLISTIAILFYQSLFATQTENTVRPLIFPLWLPEDDPYRTPNYEVFFFFEIIVCLMVPQIFCVYVYVLFHILLHRYYVMDLIIFDCEVMFNDLDERVIDLPQNDPNRMKVQLILNKRIERIVKWHNMVFETINDVSSVYGPPLVYQVIISSLAICLMAYQVAESLDNGKFHVIFAMLCIATCVQLWIPCYLGTLIRNKAFTIGDAIWSSGWHETSLGRLVRQNLIIIIMRSQKPVSIKFTGLPNLDLETFSSVMSTSYSYFNILRQYK</sequence>
<gene>
    <name evidence="12" type="primary">LOC113401192</name>
</gene>
<keyword evidence="11" id="KW-1185">Reference proteome</keyword>
<keyword evidence="4 10" id="KW-0812">Transmembrane</keyword>
<comment type="subcellular location">
    <subcellularLocation>
        <location evidence="1 10">Cell membrane</location>
        <topology evidence="1 10">Multi-pass membrane protein</topology>
    </subcellularLocation>
</comment>
<keyword evidence="6 10" id="KW-1133">Transmembrane helix</keyword>
<accession>A0A8B8II70</accession>
<dbReference type="GO" id="GO:0005549">
    <property type="term" value="F:odorant binding"/>
    <property type="evidence" value="ECO:0007669"/>
    <property type="project" value="InterPro"/>
</dbReference>
<evidence type="ECO:0000256" key="7">
    <source>
        <dbReference type="ARBA" id="ARBA00023136"/>
    </source>
</evidence>
<keyword evidence="7 10" id="KW-0472">Membrane</keyword>
<dbReference type="InterPro" id="IPR004117">
    <property type="entry name" value="7tm6_olfct_rcpt"/>
</dbReference>
<dbReference type="OMA" id="YRTPNYE"/>
<feature type="transmembrane region" description="Helical" evidence="10">
    <location>
        <begin position="84"/>
        <end position="107"/>
    </location>
</feature>
<feature type="transmembrane region" description="Helical" evidence="10">
    <location>
        <begin position="329"/>
        <end position="352"/>
    </location>
</feature>
<reference evidence="12" key="1">
    <citation type="submission" date="2025-08" db="UniProtKB">
        <authorList>
            <consortium name="RefSeq"/>
        </authorList>
    </citation>
    <scope>IDENTIFICATION</scope>
    <source>
        <tissue evidence="12">Whole body</tissue>
    </source>
</reference>
<dbReference type="GO" id="GO:0007165">
    <property type="term" value="P:signal transduction"/>
    <property type="evidence" value="ECO:0007669"/>
    <property type="project" value="UniProtKB-KW"/>
</dbReference>
<feature type="transmembrane region" description="Helical" evidence="10">
    <location>
        <begin position="304"/>
        <end position="323"/>
    </location>
</feature>
<evidence type="ECO:0000313" key="11">
    <source>
        <dbReference type="Proteomes" id="UP001652626"/>
    </source>
</evidence>
<evidence type="ECO:0000256" key="6">
    <source>
        <dbReference type="ARBA" id="ARBA00022989"/>
    </source>
</evidence>
<evidence type="ECO:0000256" key="5">
    <source>
        <dbReference type="ARBA" id="ARBA00022725"/>
    </source>
</evidence>
<organism evidence="11 12">
    <name type="scientific">Vanessa tameamea</name>
    <name type="common">Kamehameha butterfly</name>
    <dbReference type="NCBI Taxonomy" id="334116"/>
    <lineage>
        <taxon>Eukaryota</taxon>
        <taxon>Metazoa</taxon>
        <taxon>Ecdysozoa</taxon>
        <taxon>Arthropoda</taxon>
        <taxon>Hexapoda</taxon>
        <taxon>Insecta</taxon>
        <taxon>Pterygota</taxon>
        <taxon>Neoptera</taxon>
        <taxon>Endopterygota</taxon>
        <taxon>Lepidoptera</taxon>
        <taxon>Glossata</taxon>
        <taxon>Ditrysia</taxon>
        <taxon>Papilionoidea</taxon>
        <taxon>Nymphalidae</taxon>
        <taxon>Nymphalinae</taxon>
        <taxon>Vanessa</taxon>
    </lineage>
</organism>
<dbReference type="GeneID" id="113401192"/>
<name>A0A8B8II70_VANTA</name>
<dbReference type="Pfam" id="PF02949">
    <property type="entry name" value="7tm_6"/>
    <property type="match status" value="1"/>
</dbReference>
<dbReference type="OrthoDB" id="8122682at2759"/>
<evidence type="ECO:0000256" key="4">
    <source>
        <dbReference type="ARBA" id="ARBA00022692"/>
    </source>
</evidence>
<protein>
    <recommendedName>
        <fullName evidence="10">Odorant receptor</fullName>
    </recommendedName>
</protein>
<feature type="transmembrane region" description="Helical" evidence="10">
    <location>
        <begin position="206"/>
        <end position="230"/>
    </location>
</feature>
<evidence type="ECO:0000256" key="10">
    <source>
        <dbReference type="RuleBase" id="RU351113"/>
    </source>
</evidence>